<proteinExistence type="predicted"/>
<feature type="signal peptide" evidence="1">
    <location>
        <begin position="1"/>
        <end position="22"/>
    </location>
</feature>
<feature type="chain" id="PRO_5009527025" description="PEP-CTERM sorting domain-containing protein" evidence="1">
    <location>
        <begin position="23"/>
        <end position="267"/>
    </location>
</feature>
<evidence type="ECO:0000313" key="3">
    <source>
        <dbReference type="Proteomes" id="UP000177950"/>
    </source>
</evidence>
<evidence type="ECO:0000256" key="1">
    <source>
        <dbReference type="SAM" id="SignalP"/>
    </source>
</evidence>
<evidence type="ECO:0000313" key="2">
    <source>
        <dbReference type="EMBL" id="OGI58095.1"/>
    </source>
</evidence>
<sequence>MNLKIKTLVVAIAMAAAGTAQAAVINTDDYAGGNGLSLGTGAGDLFLSIYDAARSQSLTLNLNLTANDFRTNNAALMNTFSVQDALLQSFIAGSADSSQLIWNMGGISNSGLGPDTGLFTTNGVGTFSAGATINPGVQGPIDGNALTVAMGYIEAYAQANSSYFSATNPNSAISAAGSASGFNSTLWGTTFGTAINFNNSATGLGSDQLVSFIALGATDVSDLGGVPVSTTYGGKFHIDGATGTVSYLGVSAVPVPAAVWLLGSGLV</sequence>
<protein>
    <recommendedName>
        <fullName evidence="4">PEP-CTERM sorting domain-containing protein</fullName>
    </recommendedName>
</protein>
<comment type="caution">
    <text evidence="2">The sequence shown here is derived from an EMBL/GenBank/DDBJ whole genome shotgun (WGS) entry which is preliminary data.</text>
</comment>
<dbReference type="EMBL" id="MFSV01000089">
    <property type="protein sequence ID" value="OGI58095.1"/>
    <property type="molecule type" value="Genomic_DNA"/>
</dbReference>
<feature type="non-terminal residue" evidence="2">
    <location>
        <position position="267"/>
    </location>
</feature>
<evidence type="ECO:0008006" key="4">
    <source>
        <dbReference type="Google" id="ProtNLM"/>
    </source>
</evidence>
<organism evidence="2 3">
    <name type="scientific">Candidatus Muproteobacteria bacterium RBG_19FT_COMBO_61_10</name>
    <dbReference type="NCBI Taxonomy" id="1817761"/>
    <lineage>
        <taxon>Bacteria</taxon>
        <taxon>Pseudomonadati</taxon>
        <taxon>Pseudomonadota</taxon>
        <taxon>Candidatus Muproteobacteria</taxon>
    </lineage>
</organism>
<accession>A0A1F6UL47</accession>
<reference evidence="2 3" key="1">
    <citation type="journal article" date="2016" name="Nat. Commun.">
        <title>Thousands of microbial genomes shed light on interconnected biogeochemical processes in an aquifer system.</title>
        <authorList>
            <person name="Anantharaman K."/>
            <person name="Brown C.T."/>
            <person name="Hug L.A."/>
            <person name="Sharon I."/>
            <person name="Castelle C.J."/>
            <person name="Probst A.J."/>
            <person name="Thomas B.C."/>
            <person name="Singh A."/>
            <person name="Wilkins M.J."/>
            <person name="Karaoz U."/>
            <person name="Brodie E.L."/>
            <person name="Williams K.H."/>
            <person name="Hubbard S.S."/>
            <person name="Banfield J.F."/>
        </authorList>
    </citation>
    <scope>NUCLEOTIDE SEQUENCE [LARGE SCALE GENOMIC DNA]</scope>
</reference>
<dbReference type="Proteomes" id="UP000177950">
    <property type="component" value="Unassembled WGS sequence"/>
</dbReference>
<gene>
    <name evidence="2" type="ORF">A2V58_00225</name>
</gene>
<dbReference type="AlphaFoldDB" id="A0A1F6UL47"/>
<name>A0A1F6UL47_9PROT</name>
<keyword evidence="1" id="KW-0732">Signal</keyword>